<keyword evidence="2" id="KW-0812">Transmembrane</keyword>
<feature type="region of interest" description="Disordered" evidence="1">
    <location>
        <begin position="30"/>
        <end position="52"/>
    </location>
</feature>
<gene>
    <name evidence="3" type="ORF">GCM10023187_18990</name>
</gene>
<protein>
    <submittedName>
        <fullName evidence="3">DUF1684 domain-containing protein</fullName>
    </submittedName>
</protein>
<dbReference type="Gene3D" id="6.10.250.1680">
    <property type="match status" value="1"/>
</dbReference>
<feature type="compositionally biased region" description="Basic and acidic residues" evidence="1">
    <location>
        <begin position="37"/>
        <end position="52"/>
    </location>
</feature>
<evidence type="ECO:0000256" key="1">
    <source>
        <dbReference type="SAM" id="MobiDB-lite"/>
    </source>
</evidence>
<dbReference type="Pfam" id="PF07920">
    <property type="entry name" value="DUF1684"/>
    <property type="match status" value="1"/>
</dbReference>
<sequence length="214" mass="24122">MFRNRIFQIGLLLTVLVVLYFIFFDGGGSGSSGNGSERIDPESYRRQVTEERQKKDEYFRTNSASPLSDKAAFNGLTYYAPDLTYRVSARVEPFADKSQKLIIRMTDGSEEVYTKYAHVAFSLEGSVHRLLMLQHDGNLSILFRDATSGKETYGGGRYLDVEPKEINNNRVVLDFNAAYNPYCAYNPDYACPLPPAENTLPVAIRAGEKYVDSH</sequence>
<organism evidence="3 4">
    <name type="scientific">Nibrella viscosa</name>
    <dbReference type="NCBI Taxonomy" id="1084524"/>
    <lineage>
        <taxon>Bacteria</taxon>
        <taxon>Pseudomonadati</taxon>
        <taxon>Bacteroidota</taxon>
        <taxon>Cytophagia</taxon>
        <taxon>Cytophagales</taxon>
        <taxon>Spirosomataceae</taxon>
        <taxon>Nibrella</taxon>
    </lineage>
</organism>
<dbReference type="Proteomes" id="UP001500936">
    <property type="component" value="Unassembled WGS sequence"/>
</dbReference>
<keyword evidence="2" id="KW-1133">Transmembrane helix</keyword>
<dbReference type="InterPro" id="IPR012467">
    <property type="entry name" value="DUF1684"/>
</dbReference>
<dbReference type="PANTHER" id="PTHR41913">
    <property type="entry name" value="DUF1684 DOMAIN-CONTAINING PROTEIN"/>
    <property type="match status" value="1"/>
</dbReference>
<comment type="caution">
    <text evidence="3">The sequence shown here is derived from an EMBL/GenBank/DDBJ whole genome shotgun (WGS) entry which is preliminary data.</text>
</comment>
<accession>A0ABP8KAT1</accession>
<evidence type="ECO:0000313" key="3">
    <source>
        <dbReference type="EMBL" id="GAA4403168.1"/>
    </source>
</evidence>
<keyword evidence="4" id="KW-1185">Reference proteome</keyword>
<name>A0ABP8KAT1_9BACT</name>
<dbReference type="PANTHER" id="PTHR41913:SF1">
    <property type="entry name" value="DUF1684 DOMAIN-CONTAINING PROTEIN"/>
    <property type="match status" value="1"/>
</dbReference>
<proteinExistence type="predicted"/>
<feature type="transmembrane region" description="Helical" evidence="2">
    <location>
        <begin position="6"/>
        <end position="24"/>
    </location>
</feature>
<evidence type="ECO:0000256" key="2">
    <source>
        <dbReference type="SAM" id="Phobius"/>
    </source>
</evidence>
<keyword evidence="2" id="KW-0472">Membrane</keyword>
<reference evidence="4" key="1">
    <citation type="journal article" date="2019" name="Int. J. Syst. Evol. Microbiol.">
        <title>The Global Catalogue of Microorganisms (GCM) 10K type strain sequencing project: providing services to taxonomists for standard genome sequencing and annotation.</title>
        <authorList>
            <consortium name="The Broad Institute Genomics Platform"/>
            <consortium name="The Broad Institute Genome Sequencing Center for Infectious Disease"/>
            <person name="Wu L."/>
            <person name="Ma J."/>
        </authorList>
    </citation>
    <scope>NUCLEOTIDE SEQUENCE [LARGE SCALE GENOMIC DNA]</scope>
    <source>
        <strain evidence="4">JCM 17925</strain>
    </source>
</reference>
<dbReference type="EMBL" id="BAABHB010000003">
    <property type="protein sequence ID" value="GAA4403168.1"/>
    <property type="molecule type" value="Genomic_DNA"/>
</dbReference>
<evidence type="ECO:0000313" key="4">
    <source>
        <dbReference type="Proteomes" id="UP001500936"/>
    </source>
</evidence>
<dbReference type="RefSeq" id="WP_345266357.1">
    <property type="nucleotide sequence ID" value="NZ_BAABHB010000003.1"/>
</dbReference>